<dbReference type="Proteomes" id="UP001229486">
    <property type="component" value="Unassembled WGS sequence"/>
</dbReference>
<dbReference type="SUPFAM" id="SSF103190">
    <property type="entry name" value="Sensory domain-like"/>
    <property type="match status" value="1"/>
</dbReference>
<evidence type="ECO:0000259" key="1">
    <source>
        <dbReference type="PROSITE" id="PS50883"/>
    </source>
</evidence>
<evidence type="ECO:0000313" key="2">
    <source>
        <dbReference type="EMBL" id="MDP9645438.1"/>
    </source>
</evidence>
<organism evidence="2 3">
    <name type="scientific">Paraburkholderia caledonica</name>
    <dbReference type="NCBI Taxonomy" id="134536"/>
    <lineage>
        <taxon>Bacteria</taxon>
        <taxon>Pseudomonadati</taxon>
        <taxon>Pseudomonadota</taxon>
        <taxon>Betaproteobacteria</taxon>
        <taxon>Burkholderiales</taxon>
        <taxon>Burkholderiaceae</taxon>
        <taxon>Paraburkholderia</taxon>
    </lineage>
</organism>
<dbReference type="PROSITE" id="PS50883">
    <property type="entry name" value="EAL"/>
    <property type="match status" value="1"/>
</dbReference>
<dbReference type="Pfam" id="PF00563">
    <property type="entry name" value="EAL"/>
    <property type="match status" value="1"/>
</dbReference>
<dbReference type="EMBL" id="JAURTK010000001">
    <property type="protein sequence ID" value="MDP9645438.1"/>
    <property type="molecule type" value="Genomic_DNA"/>
</dbReference>
<dbReference type="GeneID" id="97036351"/>
<name>A0AB73I606_9BURK</name>
<proteinExistence type="predicted"/>
<dbReference type="SMART" id="SM00052">
    <property type="entry name" value="EAL"/>
    <property type="match status" value="1"/>
</dbReference>
<comment type="caution">
    <text evidence="2">The sequence shown here is derived from an EMBL/GenBank/DDBJ whole genome shotgun (WGS) entry which is preliminary data.</text>
</comment>
<dbReference type="InterPro" id="IPR035919">
    <property type="entry name" value="EAL_sf"/>
</dbReference>
<dbReference type="Gene3D" id="3.20.20.450">
    <property type="entry name" value="EAL domain"/>
    <property type="match status" value="1"/>
</dbReference>
<accession>A0AB73I606</accession>
<dbReference type="RefSeq" id="WP_020067163.1">
    <property type="nucleotide sequence ID" value="NZ_JAQQDN010000010.1"/>
</dbReference>
<dbReference type="PANTHER" id="PTHR33121">
    <property type="entry name" value="CYCLIC DI-GMP PHOSPHODIESTERASE PDEF"/>
    <property type="match status" value="1"/>
</dbReference>
<dbReference type="InterPro" id="IPR029151">
    <property type="entry name" value="Sensor-like_sf"/>
</dbReference>
<dbReference type="CDD" id="cd01948">
    <property type="entry name" value="EAL"/>
    <property type="match status" value="1"/>
</dbReference>
<dbReference type="GO" id="GO:0071111">
    <property type="term" value="F:cyclic-guanylate-specific phosphodiesterase activity"/>
    <property type="evidence" value="ECO:0007669"/>
    <property type="project" value="InterPro"/>
</dbReference>
<dbReference type="Gene3D" id="3.30.450.20">
    <property type="entry name" value="PAS domain"/>
    <property type="match status" value="1"/>
</dbReference>
<feature type="domain" description="EAL" evidence="1">
    <location>
        <begin position="13"/>
        <end position="270"/>
    </location>
</feature>
<dbReference type="AlphaFoldDB" id="A0AB73I606"/>
<sequence>MTIAQQERTASARHGFDVEMTSGLERFSVQHGELTLTSVFQPIFSLSHMRAVGYEGLLRAHDMLDRPVSPLDVFGEAARVGDVLQLDRLAQTLHLENFKVLGAEREWLFLNVHPGALTDPYLSAALLATLKRLGLSPRRIVLEVLEQRAEDLERLADAVRQFRERGFLIALDDFGAGHSNVERIWQLNPDIVKLDRIMLSHAAHRADMGTILPGLVALLHEAGKLVLVEGVETEHEAQMALACNADFVQGFFFGRPNPGAADATHAATCIGELTERYRDQTEAHERRTASRLAPYLRAFERAAERLAAGEPLEEVCWNFLALDHAARCFLLDAKGRQAGRNVVLRADRAAHETRFLPLADAQGANWLRRPYFRDAINSPERVHVTRPYLSINEALPCVTLSVATRVGAQTCVLCGDIDWIDE</sequence>
<dbReference type="PANTHER" id="PTHR33121:SF76">
    <property type="entry name" value="SIGNALING PROTEIN"/>
    <property type="match status" value="1"/>
</dbReference>
<gene>
    <name evidence="2" type="ORF">J2793_000860</name>
</gene>
<protein>
    <submittedName>
        <fullName evidence="2">EAL domain-containing protein (Putative c-di-GMP-specific phosphodiesterase class I)</fullName>
    </submittedName>
</protein>
<reference evidence="2" key="1">
    <citation type="submission" date="2023-07" db="EMBL/GenBank/DDBJ databases">
        <title>Sorghum-associated microbial communities from plants grown in Nebraska, USA.</title>
        <authorList>
            <person name="Schachtman D."/>
        </authorList>
    </citation>
    <scope>NUCLEOTIDE SEQUENCE</scope>
    <source>
        <strain evidence="2">DS1061</strain>
    </source>
</reference>
<evidence type="ECO:0000313" key="3">
    <source>
        <dbReference type="Proteomes" id="UP001229486"/>
    </source>
</evidence>
<dbReference type="SUPFAM" id="SSF141868">
    <property type="entry name" value="EAL domain-like"/>
    <property type="match status" value="1"/>
</dbReference>
<dbReference type="InterPro" id="IPR001633">
    <property type="entry name" value="EAL_dom"/>
</dbReference>
<dbReference type="InterPro" id="IPR050706">
    <property type="entry name" value="Cyclic-di-GMP_PDE-like"/>
</dbReference>